<dbReference type="PROSITE" id="PS50088">
    <property type="entry name" value="ANK_REPEAT"/>
    <property type="match status" value="3"/>
</dbReference>
<gene>
    <name evidence="10" type="ORF">QVD17_29878</name>
</gene>
<feature type="repeat" description="ANK" evidence="7">
    <location>
        <begin position="70"/>
        <end position="96"/>
    </location>
</feature>
<dbReference type="SMART" id="SM00248">
    <property type="entry name" value="ANK"/>
    <property type="match status" value="6"/>
</dbReference>
<name>A0AAD8NMI7_TARER</name>
<keyword evidence="5 7" id="KW-0040">ANK repeat</keyword>
<feature type="transmembrane region" description="Helical" evidence="8">
    <location>
        <begin position="403"/>
        <end position="424"/>
    </location>
</feature>
<dbReference type="Proteomes" id="UP001229421">
    <property type="component" value="Unassembled WGS sequence"/>
</dbReference>
<comment type="caution">
    <text evidence="10">The sequence shown here is derived from an EMBL/GenBank/DDBJ whole genome shotgun (WGS) entry which is preliminary data.</text>
</comment>
<dbReference type="InterPro" id="IPR036770">
    <property type="entry name" value="Ankyrin_rpt-contain_sf"/>
</dbReference>
<reference evidence="10" key="1">
    <citation type="journal article" date="2023" name="bioRxiv">
        <title>Improved chromosome-level genome assembly for marigold (Tagetes erecta).</title>
        <authorList>
            <person name="Jiang F."/>
            <person name="Yuan L."/>
            <person name="Wang S."/>
            <person name="Wang H."/>
            <person name="Xu D."/>
            <person name="Wang A."/>
            <person name="Fan W."/>
        </authorList>
    </citation>
    <scope>NUCLEOTIDE SEQUENCE</scope>
    <source>
        <strain evidence="10">WSJ</strain>
        <tissue evidence="10">Leaf</tissue>
    </source>
</reference>
<feature type="repeat" description="ANK" evidence="7">
    <location>
        <begin position="104"/>
        <end position="126"/>
    </location>
</feature>
<dbReference type="EMBL" id="JAUHHV010000008">
    <property type="protein sequence ID" value="KAK1414137.1"/>
    <property type="molecule type" value="Genomic_DNA"/>
</dbReference>
<dbReference type="InterPro" id="IPR026961">
    <property type="entry name" value="PGG_dom"/>
</dbReference>
<comment type="subcellular location">
    <subcellularLocation>
        <location evidence="1">Membrane</location>
        <topology evidence="1">Multi-pass membrane protein</topology>
    </subcellularLocation>
</comment>
<evidence type="ECO:0000259" key="9">
    <source>
        <dbReference type="Pfam" id="PF13962"/>
    </source>
</evidence>
<dbReference type="GO" id="GO:0005886">
    <property type="term" value="C:plasma membrane"/>
    <property type="evidence" value="ECO:0007669"/>
    <property type="project" value="TreeGrafter"/>
</dbReference>
<keyword evidence="4 8" id="KW-1133">Transmembrane helix</keyword>
<evidence type="ECO:0000256" key="6">
    <source>
        <dbReference type="ARBA" id="ARBA00023136"/>
    </source>
</evidence>
<accession>A0AAD8NMI7</accession>
<evidence type="ECO:0000256" key="2">
    <source>
        <dbReference type="ARBA" id="ARBA00022692"/>
    </source>
</evidence>
<evidence type="ECO:0000313" key="11">
    <source>
        <dbReference type="Proteomes" id="UP001229421"/>
    </source>
</evidence>
<dbReference type="Pfam" id="PF12796">
    <property type="entry name" value="Ank_2"/>
    <property type="match status" value="2"/>
</dbReference>
<feature type="repeat" description="ANK" evidence="7">
    <location>
        <begin position="174"/>
        <end position="207"/>
    </location>
</feature>
<organism evidence="10 11">
    <name type="scientific">Tagetes erecta</name>
    <name type="common">African marigold</name>
    <dbReference type="NCBI Taxonomy" id="13708"/>
    <lineage>
        <taxon>Eukaryota</taxon>
        <taxon>Viridiplantae</taxon>
        <taxon>Streptophyta</taxon>
        <taxon>Embryophyta</taxon>
        <taxon>Tracheophyta</taxon>
        <taxon>Spermatophyta</taxon>
        <taxon>Magnoliopsida</taxon>
        <taxon>eudicotyledons</taxon>
        <taxon>Gunneridae</taxon>
        <taxon>Pentapetalae</taxon>
        <taxon>asterids</taxon>
        <taxon>campanulids</taxon>
        <taxon>Asterales</taxon>
        <taxon>Asteraceae</taxon>
        <taxon>Asteroideae</taxon>
        <taxon>Heliantheae alliance</taxon>
        <taxon>Tageteae</taxon>
        <taxon>Tagetes</taxon>
    </lineage>
</organism>
<dbReference type="AlphaFoldDB" id="A0AAD8NMI7"/>
<protein>
    <recommendedName>
        <fullName evidence="9">PGG domain-containing protein</fullName>
    </recommendedName>
</protein>
<feature type="domain" description="PGG" evidence="9">
    <location>
        <begin position="269"/>
        <end position="390"/>
    </location>
</feature>
<dbReference type="PANTHER" id="PTHR24186:SF37">
    <property type="entry name" value="PGG DOMAIN-CONTAINING PROTEIN"/>
    <property type="match status" value="1"/>
</dbReference>
<evidence type="ECO:0000256" key="8">
    <source>
        <dbReference type="SAM" id="Phobius"/>
    </source>
</evidence>
<evidence type="ECO:0000256" key="3">
    <source>
        <dbReference type="ARBA" id="ARBA00022737"/>
    </source>
</evidence>
<dbReference type="Gene3D" id="1.25.40.20">
    <property type="entry name" value="Ankyrin repeat-containing domain"/>
    <property type="match status" value="2"/>
</dbReference>
<dbReference type="SUPFAM" id="SSF48403">
    <property type="entry name" value="Ankyrin repeat"/>
    <property type="match status" value="1"/>
</dbReference>
<dbReference type="PROSITE" id="PS50297">
    <property type="entry name" value="ANK_REP_REGION"/>
    <property type="match status" value="2"/>
</dbReference>
<dbReference type="PANTHER" id="PTHR24186">
    <property type="entry name" value="PROTEIN PHOSPHATASE 1 REGULATORY SUBUNIT"/>
    <property type="match status" value="1"/>
</dbReference>
<dbReference type="InterPro" id="IPR002110">
    <property type="entry name" value="Ankyrin_rpt"/>
</dbReference>
<keyword evidence="3" id="KW-0677">Repeat</keyword>
<feature type="transmembrane region" description="Helical" evidence="8">
    <location>
        <begin position="366"/>
        <end position="391"/>
    </location>
</feature>
<evidence type="ECO:0000256" key="1">
    <source>
        <dbReference type="ARBA" id="ARBA00004141"/>
    </source>
</evidence>
<keyword evidence="11" id="KW-1185">Reference proteome</keyword>
<proteinExistence type="predicted"/>
<sequence>METLLYEASLQGNVTTLQMLLQKDPLILDKVTLNQHDDMPLHVASMLGHIDFINEILTRKPKLSMECDSQRRLPLHIASAKGHVDIVKALVSANPDACGARDRDGMNPLHLAAVNGRYEVVKELVQAQPHVARAMVQKETILHLCVKHNQLEVLKLLIEEIVGDHEFVNTKDVDGNNLLHLAVADKQIETINLLLLDTKIEVNASNNNGETLKDILDQGPRDHVKDKQIKRALERAGVVEADHESLLRQVPKKSISKMGSSDLTKNDVSWIEKKKETMMIVAGLIATMAFTAGVTPPGGVWQDTEEPVMGVNATNGHTAGYAIIATDRASEYHAFLICNTVGFVSTLSIILLLISGLPFLRSRVFVWILLVIMWIGTVFMSLTYVISIVALTPDVTSDTFLHTIFGIVFVWLILGVLLVVGHTITLIKFLCKKSSCCS</sequence>
<feature type="transmembrane region" description="Helical" evidence="8">
    <location>
        <begin position="332"/>
        <end position="354"/>
    </location>
</feature>
<dbReference type="Pfam" id="PF13962">
    <property type="entry name" value="PGG"/>
    <property type="match status" value="1"/>
</dbReference>
<evidence type="ECO:0000256" key="4">
    <source>
        <dbReference type="ARBA" id="ARBA00022989"/>
    </source>
</evidence>
<keyword evidence="6 8" id="KW-0472">Membrane</keyword>
<keyword evidence="2 8" id="KW-0812">Transmembrane</keyword>
<evidence type="ECO:0000313" key="10">
    <source>
        <dbReference type="EMBL" id="KAK1414137.1"/>
    </source>
</evidence>
<evidence type="ECO:0000256" key="5">
    <source>
        <dbReference type="ARBA" id="ARBA00023043"/>
    </source>
</evidence>
<evidence type="ECO:0000256" key="7">
    <source>
        <dbReference type="PROSITE-ProRule" id="PRU00023"/>
    </source>
</evidence>